<dbReference type="Proteomes" id="UP000254792">
    <property type="component" value="Chromosome"/>
</dbReference>
<feature type="transmembrane region" description="Helical" evidence="1">
    <location>
        <begin position="379"/>
        <end position="401"/>
    </location>
</feature>
<gene>
    <name evidence="2" type="ORF">SALLE_v1c09040</name>
</gene>
<keyword evidence="1" id="KW-0472">Membrane</keyword>
<proteinExistence type="predicted"/>
<dbReference type="AlphaFoldDB" id="A0A345Z4P5"/>
<feature type="transmembrane region" description="Helical" evidence="1">
    <location>
        <begin position="12"/>
        <end position="34"/>
    </location>
</feature>
<feature type="transmembrane region" description="Helical" evidence="1">
    <location>
        <begin position="187"/>
        <end position="210"/>
    </location>
</feature>
<reference evidence="2 3" key="1">
    <citation type="submission" date="2018-07" db="EMBL/GenBank/DDBJ databases">
        <title>Complete genome sequence of Spiroplasma alleghenense PLHS-1 (ATCC 51752).</title>
        <authorList>
            <person name="Chou L."/>
            <person name="Lee T.-Y."/>
            <person name="Tsai Y.-M."/>
            <person name="Kuo C.-H."/>
        </authorList>
    </citation>
    <scope>NUCLEOTIDE SEQUENCE [LARGE SCALE GENOMIC DNA]</scope>
    <source>
        <strain evidence="2 3">PLHS-1</strain>
    </source>
</reference>
<accession>A0A345Z4P5</accession>
<feature type="transmembrane region" description="Helical" evidence="1">
    <location>
        <begin position="271"/>
        <end position="295"/>
    </location>
</feature>
<feature type="transmembrane region" description="Helical" evidence="1">
    <location>
        <begin position="117"/>
        <end position="140"/>
    </location>
</feature>
<sequence>MTKKEKKKMAFIITAYILGIFMMLLSDIYFQILVDKSIYIKDLPGIEKDFFNGFTLNGEDISNIAVLNSKYLLFPFGGKIFYGGRTLMFCLTTILFWVGVIPLIISHWRDKMIGRKWFWISAIISIFLIIILLVGFALTINKNIFIKVFEVQTYGYFGRDFFNTVELQQQLDILRNSVLEAFGYKKFLGINISYIIIGLLTISAILFCLLQDYLGLRNKENDINALSQNNLLMSDSENQIQDKHPSEMSEADFQKSGLLINEPKFKIKKQYYLSLVWSILILSVLSMIFWSVLFFDSVKIQDIPLVESNYFNGFINQKGEIINDYKFYPNLLFSSYSIGGIIGPTWMFFLTFIPLWILSIMNFFHLRPYKKEVDSHKVFLIHNIICFIFLANIIIQLIFFFSPESYKIAFEDNLFFAFEKNFLIKEVGRENLDYQINNAVHGLKILYEQKLNPIVITLLTISLAAASICIFFITQYFWVRNKNISQKNTKIN</sequence>
<feature type="transmembrane region" description="Helical" evidence="1">
    <location>
        <begin position="80"/>
        <end position="105"/>
    </location>
</feature>
<protein>
    <submittedName>
        <fullName evidence="2">Uncharacterized protein</fullName>
    </submittedName>
</protein>
<feature type="transmembrane region" description="Helical" evidence="1">
    <location>
        <begin position="336"/>
        <end position="358"/>
    </location>
</feature>
<dbReference type="KEGG" id="salx:SALLE_v1c09040"/>
<feature type="transmembrane region" description="Helical" evidence="1">
    <location>
        <begin position="454"/>
        <end position="479"/>
    </location>
</feature>
<keyword evidence="1" id="KW-0812">Transmembrane</keyword>
<keyword evidence="3" id="KW-1185">Reference proteome</keyword>
<evidence type="ECO:0000256" key="1">
    <source>
        <dbReference type="SAM" id="Phobius"/>
    </source>
</evidence>
<dbReference type="EMBL" id="CP031376">
    <property type="protein sequence ID" value="AXK51574.1"/>
    <property type="molecule type" value="Genomic_DNA"/>
</dbReference>
<keyword evidence="1" id="KW-1133">Transmembrane helix</keyword>
<dbReference type="RefSeq" id="WP_115558467.1">
    <property type="nucleotide sequence ID" value="NZ_CP031376.1"/>
</dbReference>
<organism evidence="2 3">
    <name type="scientific">Spiroplasma alleghenense</name>
    <dbReference type="NCBI Taxonomy" id="216931"/>
    <lineage>
        <taxon>Bacteria</taxon>
        <taxon>Bacillati</taxon>
        <taxon>Mycoplasmatota</taxon>
        <taxon>Mollicutes</taxon>
        <taxon>Entomoplasmatales</taxon>
        <taxon>Spiroplasmataceae</taxon>
        <taxon>Spiroplasma</taxon>
    </lineage>
</organism>
<evidence type="ECO:0000313" key="3">
    <source>
        <dbReference type="Proteomes" id="UP000254792"/>
    </source>
</evidence>
<name>A0A345Z4P5_9MOLU</name>
<evidence type="ECO:0000313" key="2">
    <source>
        <dbReference type="EMBL" id="AXK51574.1"/>
    </source>
</evidence>